<evidence type="ECO:0000259" key="1">
    <source>
        <dbReference type="PROSITE" id="PS50995"/>
    </source>
</evidence>
<dbReference type="PROSITE" id="PS50995">
    <property type="entry name" value="HTH_MARR_2"/>
    <property type="match status" value="1"/>
</dbReference>
<accession>A0ABT1A7Q8</accession>
<name>A0ABT1A7Q8_9PSEU</name>
<dbReference type="InterPro" id="IPR036390">
    <property type="entry name" value="WH_DNA-bd_sf"/>
</dbReference>
<comment type="caution">
    <text evidence="2">The sequence shown here is derived from an EMBL/GenBank/DDBJ whole genome shotgun (WGS) entry which is preliminary data.</text>
</comment>
<dbReference type="InterPro" id="IPR000835">
    <property type="entry name" value="HTH_MarR-typ"/>
</dbReference>
<dbReference type="EMBL" id="JAGSOV010000061">
    <property type="protein sequence ID" value="MCO1659033.1"/>
    <property type="molecule type" value="Genomic_DNA"/>
</dbReference>
<sequence>MREAVTGAVGAGGAPAEALIAIKDQPGCTAEWLVGVLKLSQPGVAHVVRRLGEAGWIERRPGPDGRSRGLHLSPAGREVAARVLTAREDVLVDMVEDLSVAERDHLRAVADRLLRPSARTDRDLGRLCRLCDRSRCAPCPVHEGYLTACDERPAGDEHVGPVTHLPEG</sequence>
<reference evidence="2" key="1">
    <citation type="submission" date="2021-04" db="EMBL/GenBank/DDBJ databases">
        <title>Pseudonocardia sp. nov., isolated from sandy soil of mangrove forest.</title>
        <authorList>
            <person name="Zan Z."/>
            <person name="Huang R."/>
            <person name="Liu W."/>
        </authorList>
    </citation>
    <scope>NUCLEOTIDE SEQUENCE</scope>
    <source>
        <strain evidence="2">S2-4</strain>
    </source>
</reference>
<dbReference type="SMART" id="SM00347">
    <property type="entry name" value="HTH_MARR"/>
    <property type="match status" value="1"/>
</dbReference>
<dbReference type="Gene3D" id="1.10.10.10">
    <property type="entry name" value="Winged helix-like DNA-binding domain superfamily/Winged helix DNA-binding domain"/>
    <property type="match status" value="1"/>
</dbReference>
<evidence type="ECO:0000313" key="3">
    <source>
        <dbReference type="Proteomes" id="UP001165283"/>
    </source>
</evidence>
<evidence type="ECO:0000313" key="2">
    <source>
        <dbReference type="EMBL" id="MCO1659033.1"/>
    </source>
</evidence>
<keyword evidence="3" id="KW-1185">Reference proteome</keyword>
<proteinExistence type="predicted"/>
<organism evidence="2 3">
    <name type="scientific">Pseudonocardia humida</name>
    <dbReference type="NCBI Taxonomy" id="2800819"/>
    <lineage>
        <taxon>Bacteria</taxon>
        <taxon>Bacillati</taxon>
        <taxon>Actinomycetota</taxon>
        <taxon>Actinomycetes</taxon>
        <taxon>Pseudonocardiales</taxon>
        <taxon>Pseudonocardiaceae</taxon>
        <taxon>Pseudonocardia</taxon>
    </lineage>
</organism>
<gene>
    <name evidence="2" type="ORF">KDL28_28585</name>
</gene>
<dbReference type="InterPro" id="IPR039422">
    <property type="entry name" value="MarR/SlyA-like"/>
</dbReference>
<feature type="domain" description="HTH marR-type" evidence="1">
    <location>
        <begin position="1"/>
        <end position="115"/>
    </location>
</feature>
<dbReference type="Pfam" id="PF12802">
    <property type="entry name" value="MarR_2"/>
    <property type="match status" value="1"/>
</dbReference>
<dbReference type="PANTHER" id="PTHR33164">
    <property type="entry name" value="TRANSCRIPTIONAL REGULATOR, MARR FAMILY"/>
    <property type="match status" value="1"/>
</dbReference>
<dbReference type="Proteomes" id="UP001165283">
    <property type="component" value="Unassembled WGS sequence"/>
</dbReference>
<dbReference type="SUPFAM" id="SSF46785">
    <property type="entry name" value="Winged helix' DNA-binding domain"/>
    <property type="match status" value="1"/>
</dbReference>
<dbReference type="InterPro" id="IPR036388">
    <property type="entry name" value="WH-like_DNA-bd_sf"/>
</dbReference>
<dbReference type="PANTHER" id="PTHR33164:SF43">
    <property type="entry name" value="HTH-TYPE TRANSCRIPTIONAL REPRESSOR YETL"/>
    <property type="match status" value="1"/>
</dbReference>
<protein>
    <submittedName>
        <fullName evidence="2">Winged helix-turn-helix transcriptional regulator</fullName>
    </submittedName>
</protein>